<proteinExistence type="predicted"/>
<dbReference type="Proteomes" id="UP000030765">
    <property type="component" value="Unassembled WGS sequence"/>
</dbReference>
<dbReference type="EMBL" id="KE524837">
    <property type="protein sequence ID" value="KFB37170.1"/>
    <property type="molecule type" value="Genomic_DNA"/>
</dbReference>
<dbReference type="VEuPathDB" id="VectorBase:ASIC004378"/>
<dbReference type="EMBL" id="ATLV01013076">
    <property type="status" value="NOT_ANNOTATED_CDS"/>
    <property type="molecule type" value="Genomic_DNA"/>
</dbReference>
<protein>
    <submittedName>
        <fullName evidence="1 2">Acyltransferase family protein</fullName>
    </submittedName>
</protein>
<dbReference type="EnsemblMetazoa" id="ASIC004378-RA">
    <property type="protein sequence ID" value="ASIC004378-PA"/>
    <property type="gene ID" value="ASIC004378"/>
</dbReference>
<reference evidence="1 3" key="1">
    <citation type="journal article" date="2014" name="BMC Genomics">
        <title>Genome sequence of Anopheles sinensis provides insight into genetics basis of mosquito competence for malaria parasites.</title>
        <authorList>
            <person name="Zhou D."/>
            <person name="Zhang D."/>
            <person name="Ding G."/>
            <person name="Shi L."/>
            <person name="Hou Q."/>
            <person name="Ye Y."/>
            <person name="Xu Y."/>
            <person name="Zhou H."/>
            <person name="Xiong C."/>
            <person name="Li S."/>
            <person name="Yu J."/>
            <person name="Hong S."/>
            <person name="Yu X."/>
            <person name="Zou P."/>
            <person name="Chen C."/>
            <person name="Chang X."/>
            <person name="Wang W."/>
            <person name="Lv Y."/>
            <person name="Sun Y."/>
            <person name="Ma L."/>
            <person name="Shen B."/>
            <person name="Zhu C."/>
        </authorList>
    </citation>
    <scope>NUCLEOTIDE SEQUENCE [LARGE SCALE GENOMIC DNA]</scope>
</reference>
<evidence type="ECO:0000313" key="1">
    <source>
        <dbReference type="EMBL" id="KFB37170.1"/>
    </source>
</evidence>
<dbReference type="GO" id="GO:0016746">
    <property type="term" value="F:acyltransferase activity"/>
    <property type="evidence" value="ECO:0007669"/>
    <property type="project" value="UniProtKB-KW"/>
</dbReference>
<keyword evidence="1" id="KW-0012">Acyltransferase</keyword>
<organism evidence="1">
    <name type="scientific">Anopheles sinensis</name>
    <name type="common">Mosquito</name>
    <dbReference type="NCBI Taxonomy" id="74873"/>
    <lineage>
        <taxon>Eukaryota</taxon>
        <taxon>Metazoa</taxon>
        <taxon>Ecdysozoa</taxon>
        <taxon>Arthropoda</taxon>
        <taxon>Hexapoda</taxon>
        <taxon>Insecta</taxon>
        <taxon>Pterygota</taxon>
        <taxon>Neoptera</taxon>
        <taxon>Endopterygota</taxon>
        <taxon>Diptera</taxon>
        <taxon>Nematocera</taxon>
        <taxon>Culicoidea</taxon>
        <taxon>Culicidae</taxon>
        <taxon>Anophelinae</taxon>
        <taxon>Anopheles</taxon>
    </lineage>
</organism>
<evidence type="ECO:0000313" key="2">
    <source>
        <dbReference type="EnsemblMetazoa" id="ASIC004378-PA"/>
    </source>
</evidence>
<accession>A0A084VGS6</accession>
<sequence length="143" mass="15377">MGHSHACHPASCDKHHWSVLIPLGSPPNTASAAFRLPPPSHVRRRRKSFSEPASPRHVDGLGAHDLCAVPLLAPVRFDLSRSGRFRSLRVVFYFAVTNRSAPFSIVELVPGKGLIDGHDDGIGSSSALGIRCSAVRITSTVTH</sequence>
<gene>
    <name evidence="1" type="ORF">ZHAS_00004378</name>
</gene>
<keyword evidence="3" id="KW-1185">Reference proteome</keyword>
<evidence type="ECO:0000313" key="3">
    <source>
        <dbReference type="Proteomes" id="UP000030765"/>
    </source>
</evidence>
<reference evidence="2" key="2">
    <citation type="submission" date="2020-05" db="UniProtKB">
        <authorList>
            <consortium name="EnsemblMetazoa"/>
        </authorList>
    </citation>
    <scope>IDENTIFICATION</scope>
</reference>
<dbReference type="AlphaFoldDB" id="A0A084VGS6"/>
<name>A0A084VGS6_ANOSI</name>
<keyword evidence="1" id="KW-0808">Transferase</keyword>